<dbReference type="AlphaFoldDB" id="A0A927GXQ7"/>
<feature type="active site" description="Proton donor" evidence="4">
    <location>
        <position position="177"/>
    </location>
</feature>
<dbReference type="PANTHER" id="PTHR40079">
    <property type="entry name" value="MANNAN ENDO-1,4-BETA-MANNOSIDASE E-RELATED"/>
    <property type="match status" value="1"/>
</dbReference>
<evidence type="ECO:0000256" key="4">
    <source>
        <dbReference type="PROSITE-ProRule" id="PRU01100"/>
    </source>
</evidence>
<organism evidence="6 7">
    <name type="scientific">Paenibacillus oceani</name>
    <dbReference type="NCBI Taxonomy" id="2772510"/>
    <lineage>
        <taxon>Bacteria</taxon>
        <taxon>Bacillati</taxon>
        <taxon>Bacillota</taxon>
        <taxon>Bacilli</taxon>
        <taxon>Bacillales</taxon>
        <taxon>Paenibacillaceae</taxon>
        <taxon>Paenibacillus</taxon>
    </lineage>
</organism>
<evidence type="ECO:0000256" key="1">
    <source>
        <dbReference type="ARBA" id="ARBA00007754"/>
    </source>
</evidence>
<dbReference type="Pfam" id="PF02156">
    <property type="entry name" value="Glyco_hydro_26"/>
    <property type="match status" value="1"/>
</dbReference>
<comment type="similarity">
    <text evidence="1 4">Belongs to the glycosyl hydrolase 26 family.</text>
</comment>
<dbReference type="PANTHER" id="PTHR40079:SF4">
    <property type="entry name" value="GH26 DOMAIN-CONTAINING PROTEIN-RELATED"/>
    <property type="match status" value="1"/>
</dbReference>
<dbReference type="SUPFAM" id="SSF51445">
    <property type="entry name" value="(Trans)glycosidases"/>
    <property type="match status" value="1"/>
</dbReference>
<comment type="caution">
    <text evidence="6">The sequence shown here is derived from an EMBL/GenBank/DDBJ whole genome shotgun (WGS) entry which is preliminary data.</text>
</comment>
<evidence type="ECO:0000256" key="3">
    <source>
        <dbReference type="ARBA" id="ARBA00023295"/>
    </source>
</evidence>
<keyword evidence="2 4" id="KW-0378">Hydrolase</keyword>
<keyword evidence="7" id="KW-1185">Reference proteome</keyword>
<evidence type="ECO:0000313" key="6">
    <source>
        <dbReference type="EMBL" id="MBD2860780.1"/>
    </source>
</evidence>
<keyword evidence="3 4" id="KW-0326">Glycosidase</keyword>
<sequence>MTDRQPCNPSASGSAGELLRLLSGLPEKKDRRVVLGQYITRNSHNSNPYDPAQAWERYYQDVYRQSGEYPGLAGFDFSGRSVDGAGADSGPSDSNWREYAEYHHEQGGLLRFMWHASNPWTLETSWSQIPQGGGLEQLITPGSEAYDRWNGWLGRLADQLETYAKKDIPIIWGPLHEMNGRWFWWGTGATDQFREVWRHMYRYFTETRGLHNLLWMFCPDAKASCERAVEQYPGGSCVDIIAPDLYYVSADSGASPALYDEFSDPKYGKILGWGEIGVNTEERIDNRKFIEEIRSRFPLVTTYMQWGDVFSAGTIKTFALPSNDYMTELMRDDWMLPRGELAKLKNK</sequence>
<dbReference type="Gene3D" id="3.20.20.80">
    <property type="entry name" value="Glycosidases"/>
    <property type="match status" value="1"/>
</dbReference>
<accession>A0A927GXQ7</accession>
<dbReference type="InterPro" id="IPR000805">
    <property type="entry name" value="Glyco_hydro_26"/>
</dbReference>
<dbReference type="InterPro" id="IPR022790">
    <property type="entry name" value="GH26_dom"/>
</dbReference>
<dbReference type="PRINTS" id="PR00739">
    <property type="entry name" value="GLHYDRLASE26"/>
</dbReference>
<dbReference type="EMBL" id="JACXJA010000003">
    <property type="protein sequence ID" value="MBD2860780.1"/>
    <property type="molecule type" value="Genomic_DNA"/>
</dbReference>
<dbReference type="GO" id="GO:0016985">
    <property type="term" value="F:mannan endo-1,4-beta-mannosidase activity"/>
    <property type="evidence" value="ECO:0007669"/>
    <property type="project" value="InterPro"/>
</dbReference>
<evidence type="ECO:0000259" key="5">
    <source>
        <dbReference type="PROSITE" id="PS51764"/>
    </source>
</evidence>
<gene>
    <name evidence="6" type="ORF">IDH45_02125</name>
</gene>
<evidence type="ECO:0000256" key="2">
    <source>
        <dbReference type="ARBA" id="ARBA00022801"/>
    </source>
</evidence>
<dbReference type="RefSeq" id="WP_190924222.1">
    <property type="nucleotide sequence ID" value="NZ_JACXJA010000003.1"/>
</dbReference>
<proteinExistence type="inferred from homology"/>
<dbReference type="InterPro" id="IPR017853">
    <property type="entry name" value="GH"/>
</dbReference>
<evidence type="ECO:0000313" key="7">
    <source>
        <dbReference type="Proteomes" id="UP000639396"/>
    </source>
</evidence>
<dbReference type="PROSITE" id="PS51764">
    <property type="entry name" value="GH26"/>
    <property type="match status" value="1"/>
</dbReference>
<protein>
    <recommendedName>
        <fullName evidence="5">GH26 domain-containing protein</fullName>
    </recommendedName>
</protein>
<dbReference type="Proteomes" id="UP000639396">
    <property type="component" value="Unassembled WGS sequence"/>
</dbReference>
<feature type="domain" description="GH26" evidence="5">
    <location>
        <begin position="13"/>
        <end position="339"/>
    </location>
</feature>
<feature type="active site" description="Nucleophile" evidence="4">
    <location>
        <position position="275"/>
    </location>
</feature>
<dbReference type="GO" id="GO:0006080">
    <property type="term" value="P:substituted mannan metabolic process"/>
    <property type="evidence" value="ECO:0007669"/>
    <property type="project" value="InterPro"/>
</dbReference>
<reference evidence="6" key="1">
    <citation type="submission" date="2020-09" db="EMBL/GenBank/DDBJ databases">
        <title>A novel bacterium of genus Paenibacillus, isolated from South China Sea.</title>
        <authorList>
            <person name="Huang H."/>
            <person name="Mo K."/>
            <person name="Hu Y."/>
        </authorList>
    </citation>
    <scope>NUCLEOTIDE SEQUENCE</scope>
    <source>
        <strain evidence="6">IB182363</strain>
    </source>
</reference>
<name>A0A927GXQ7_9BACL</name>